<dbReference type="RefSeq" id="WP_039471182.1">
    <property type="nucleotide sequence ID" value="NZ_JSYN01000002.1"/>
</dbReference>
<protein>
    <submittedName>
        <fullName evidence="2">Uncharacterized protein</fullName>
    </submittedName>
</protein>
<accession>A0A0C1DR65</accession>
<dbReference type="AlphaFoldDB" id="A0A0C1DR65"/>
<comment type="caution">
    <text evidence="2">The sequence shown here is derived from an EMBL/GenBank/DDBJ whole genome shotgun (WGS) entry which is preliminary data.</text>
</comment>
<dbReference type="Proteomes" id="UP000031246">
    <property type="component" value="Unassembled WGS sequence"/>
</dbReference>
<proteinExistence type="predicted"/>
<reference evidence="2 3" key="1">
    <citation type="submission" date="2014-10" db="EMBL/GenBank/DDBJ databases">
        <title>Pedobacter Kyungheensis.</title>
        <authorList>
            <person name="Anderson B.M."/>
            <person name="Newman J.D."/>
        </authorList>
    </citation>
    <scope>NUCLEOTIDE SEQUENCE [LARGE SCALE GENOMIC DNA]</scope>
    <source>
        <strain evidence="2 3">KACC 16221</strain>
    </source>
</reference>
<dbReference type="EMBL" id="JSYN01000002">
    <property type="protein sequence ID" value="KIA96550.1"/>
    <property type="molecule type" value="Genomic_DNA"/>
</dbReference>
<evidence type="ECO:0000313" key="2">
    <source>
        <dbReference type="EMBL" id="KIA96550.1"/>
    </source>
</evidence>
<name>A0A0C1DR65_9SPHI</name>
<evidence type="ECO:0000256" key="1">
    <source>
        <dbReference type="SAM" id="MobiDB-lite"/>
    </source>
</evidence>
<evidence type="ECO:0000313" key="3">
    <source>
        <dbReference type="Proteomes" id="UP000031246"/>
    </source>
</evidence>
<feature type="region of interest" description="Disordered" evidence="1">
    <location>
        <begin position="28"/>
        <end position="61"/>
    </location>
</feature>
<organism evidence="2 3">
    <name type="scientific">Pedobacter kyungheensis</name>
    <dbReference type="NCBI Taxonomy" id="1069985"/>
    <lineage>
        <taxon>Bacteria</taxon>
        <taxon>Pseudomonadati</taxon>
        <taxon>Bacteroidota</taxon>
        <taxon>Sphingobacteriia</taxon>
        <taxon>Sphingobacteriales</taxon>
        <taxon>Sphingobacteriaceae</taxon>
        <taxon>Pedobacter</taxon>
    </lineage>
</organism>
<sequence length="61" mass="7277">METDKEKVIRTEDQREMDKLLLRSAEMRARHQLTKEKGDELKERTDEFLGSQDRPENRTTG</sequence>
<gene>
    <name evidence="2" type="ORF">OC25_02050</name>
</gene>
<keyword evidence="3" id="KW-1185">Reference proteome</keyword>